<evidence type="ECO:0008006" key="3">
    <source>
        <dbReference type="Google" id="ProtNLM"/>
    </source>
</evidence>
<protein>
    <recommendedName>
        <fullName evidence="3">Minor tail protein</fullName>
    </recommendedName>
</protein>
<reference evidence="1 2" key="1">
    <citation type="submission" date="2018-01" db="EMBL/GenBank/DDBJ databases">
        <authorList>
            <person name="Mohamed A."/>
            <person name="Betsko A.J."/>
            <person name="Aull H.G."/>
            <person name="Zack K.M."/>
            <person name="Garlena R.A."/>
            <person name="Russel D.A."/>
            <person name="Pope W.H."/>
            <person name="Jacobs-Sera D."/>
            <person name="Hatfull G.F."/>
        </authorList>
    </citation>
    <scope>NUCLEOTIDE SEQUENCE [LARGE SCALE GENOMIC DNA]</scope>
</reference>
<evidence type="ECO:0000313" key="2">
    <source>
        <dbReference type="Proteomes" id="UP000240449"/>
    </source>
</evidence>
<dbReference type="Proteomes" id="UP000240449">
    <property type="component" value="Segment"/>
</dbReference>
<accession>A0A2L0HLW8</accession>
<organism evidence="1 2">
    <name type="scientific">Microbacterium phage AxiPup</name>
    <dbReference type="NCBI Taxonomy" id="2079578"/>
    <lineage>
        <taxon>Viruses</taxon>
        <taxon>Duplodnaviria</taxon>
        <taxon>Heunggongvirae</taxon>
        <taxon>Uroviricota</taxon>
        <taxon>Caudoviricetes</taxon>
        <taxon>Ilzatvirus</taxon>
        <taxon>Ilzatvirus teagan</taxon>
    </lineage>
</organism>
<name>A0A2L0HLW8_9CAUD</name>
<dbReference type="EMBL" id="MG839016">
    <property type="protein sequence ID" value="AUX82671.1"/>
    <property type="molecule type" value="Genomic_DNA"/>
</dbReference>
<sequence length="162" mass="16897">MPLVEPEAPDYGPQTFTDLADALATLYGNDVYLKGLIDAIPSAPAVAKVNLALAAGYGNNSSYVTTRTVKTGQQVTLECGVITCPASFAAGTYNTLGTVTAAHRPADGKHRMGVGALFTSTAIVPVQYRINGTDGTINFYSVPAVTGATYLILSPINWDVNP</sequence>
<proteinExistence type="predicted"/>
<evidence type="ECO:0000313" key="1">
    <source>
        <dbReference type="EMBL" id="AUX82671.1"/>
    </source>
</evidence>
<gene>
    <name evidence="1" type="primary">22</name>
    <name evidence="1" type="ORF">PBI_AXIPUP_22</name>
</gene>